<accession>A0A284VIA0</accession>
<proteinExistence type="predicted"/>
<evidence type="ECO:0000313" key="2">
    <source>
        <dbReference type="Proteomes" id="UP000218615"/>
    </source>
</evidence>
<name>A0A284VIA0_9EURY</name>
<gene>
    <name evidence="1" type="ORF">MNV_10057</name>
</gene>
<sequence>MLLCPNLLLRWGTEVTKEPGRLFDLYKAGLRTKLFIVLPDKTG</sequence>
<reference evidence="2" key="1">
    <citation type="submission" date="2017-06" db="EMBL/GenBank/DDBJ databases">
        <authorList>
            <person name="Cremers G."/>
        </authorList>
    </citation>
    <scope>NUCLEOTIDE SEQUENCE [LARGE SCALE GENOMIC DNA]</scope>
</reference>
<keyword evidence="2" id="KW-1185">Reference proteome</keyword>
<protein>
    <submittedName>
        <fullName evidence="1">Uncharacterized protein</fullName>
    </submittedName>
</protein>
<dbReference type="Proteomes" id="UP000218615">
    <property type="component" value="Unassembled WGS sequence"/>
</dbReference>
<evidence type="ECO:0000313" key="1">
    <source>
        <dbReference type="EMBL" id="SNQ58929.1"/>
    </source>
</evidence>
<dbReference type="EMBL" id="FZMP01000001">
    <property type="protein sequence ID" value="SNQ58929.1"/>
    <property type="molecule type" value="Genomic_DNA"/>
</dbReference>
<organism evidence="1 2">
    <name type="scientific">Candidatus Methanoperedens nitratireducens</name>
    <dbReference type="NCBI Taxonomy" id="1392998"/>
    <lineage>
        <taxon>Archaea</taxon>
        <taxon>Methanobacteriati</taxon>
        <taxon>Methanobacteriota</taxon>
        <taxon>Stenosarchaea group</taxon>
        <taxon>Methanomicrobia</taxon>
        <taxon>Methanosarcinales</taxon>
        <taxon>ANME-2 cluster</taxon>
        <taxon>Candidatus Methanoperedentaceae</taxon>
        <taxon>Candidatus Methanoperedens</taxon>
    </lineage>
</organism>
<dbReference type="AlphaFoldDB" id="A0A284VIA0"/>